<evidence type="ECO:0000256" key="5">
    <source>
        <dbReference type="ARBA" id="ARBA00023136"/>
    </source>
</evidence>
<evidence type="ECO:0000256" key="6">
    <source>
        <dbReference type="SAM" id="Phobius"/>
    </source>
</evidence>
<sequence length="335" mass="37992">MGSFAGHALPGTFFIFFGIWLAIRFSYQHFVSKYKRRSTSCCHCKCRWDIIEGSLKIGCSAFGFLMEQVTNGGPKFHLTNPAHAELYQMGNNWSHCTMYTFFIFAGLADIIVAKLPKASLYGLQHLMLSLALLIEGYLFYFHTHGRAPLDVRLHTLLILAIWSGALTLFLLSAIEGMQANDKSNENYKDPSSYALLESEDQIMKETSNLEEQDLELTYNSTSLTPDSTTLINAEAIVQAMEKRFQISNITGVEKKTTFPSLLKFSTVCSMILQGTWFWQVAFILYPPNGKPWDPASHTIIEFATLFFAWHLASIIVFVSVLCLLTYHFVRIKVNR</sequence>
<evidence type="ECO:0000256" key="4">
    <source>
        <dbReference type="ARBA" id="ARBA00022989"/>
    </source>
</evidence>
<dbReference type="GO" id="GO:0016020">
    <property type="term" value="C:membrane"/>
    <property type="evidence" value="ECO:0007669"/>
    <property type="project" value="UniProtKB-SubCell"/>
</dbReference>
<reference evidence="7" key="1">
    <citation type="submission" date="2020-04" db="EMBL/GenBank/DDBJ databases">
        <authorList>
            <person name="Neveu A P."/>
        </authorList>
    </citation>
    <scope>NUCLEOTIDE SEQUENCE</scope>
    <source>
        <tissue evidence="7">Whole embryo</tissue>
    </source>
</reference>
<evidence type="ECO:0000256" key="3">
    <source>
        <dbReference type="ARBA" id="ARBA00022692"/>
    </source>
</evidence>
<keyword evidence="3 6" id="KW-0812">Transmembrane</keyword>
<organism evidence="7">
    <name type="scientific">Phallusia mammillata</name>
    <dbReference type="NCBI Taxonomy" id="59560"/>
    <lineage>
        <taxon>Eukaryota</taxon>
        <taxon>Metazoa</taxon>
        <taxon>Chordata</taxon>
        <taxon>Tunicata</taxon>
        <taxon>Ascidiacea</taxon>
        <taxon>Phlebobranchia</taxon>
        <taxon>Ascidiidae</taxon>
        <taxon>Phallusia</taxon>
    </lineage>
</organism>
<comment type="subcellular location">
    <subcellularLocation>
        <location evidence="1">Membrane</location>
        <topology evidence="1">Multi-pass membrane protein</topology>
    </subcellularLocation>
</comment>
<dbReference type="EMBL" id="LR791241">
    <property type="protein sequence ID" value="CAB3267103.1"/>
    <property type="molecule type" value="mRNA"/>
</dbReference>
<keyword evidence="4 6" id="KW-1133">Transmembrane helix</keyword>
<gene>
    <name evidence="7" type="primary">Tmem45b-001</name>
</gene>
<keyword evidence="5 6" id="KW-0472">Membrane</keyword>
<dbReference type="InterPro" id="IPR042127">
    <property type="entry name" value="TMEM45"/>
</dbReference>
<dbReference type="InterPro" id="IPR006904">
    <property type="entry name" value="DUF716"/>
</dbReference>
<evidence type="ECO:0000256" key="2">
    <source>
        <dbReference type="ARBA" id="ARBA00006948"/>
    </source>
</evidence>
<feature type="transmembrane region" description="Helical" evidence="6">
    <location>
        <begin position="153"/>
        <end position="174"/>
    </location>
</feature>
<protein>
    <submittedName>
        <fullName evidence="7">Transmembrane protein 45B-like</fullName>
    </submittedName>
</protein>
<proteinExistence type="evidence at transcript level"/>
<accession>A0A6F9DVQ8</accession>
<evidence type="ECO:0000256" key="1">
    <source>
        <dbReference type="ARBA" id="ARBA00004141"/>
    </source>
</evidence>
<feature type="transmembrane region" description="Helical" evidence="6">
    <location>
        <begin position="6"/>
        <end position="27"/>
    </location>
</feature>
<dbReference type="AlphaFoldDB" id="A0A6F9DVQ8"/>
<comment type="similarity">
    <text evidence="2">Belongs to the TMEM45 family.</text>
</comment>
<feature type="transmembrane region" description="Helical" evidence="6">
    <location>
        <begin position="120"/>
        <end position="141"/>
    </location>
</feature>
<name>A0A6F9DVQ8_9ASCI</name>
<feature type="transmembrane region" description="Helical" evidence="6">
    <location>
        <begin position="305"/>
        <end position="329"/>
    </location>
</feature>
<dbReference type="Pfam" id="PF04819">
    <property type="entry name" value="DUF716"/>
    <property type="match status" value="2"/>
</dbReference>
<dbReference type="PANTHER" id="PTHR16007">
    <property type="entry name" value="EPIDIDYMAL MEMBRANE PROTEIN E9-RELATED"/>
    <property type="match status" value="1"/>
</dbReference>
<feature type="transmembrane region" description="Helical" evidence="6">
    <location>
        <begin position="264"/>
        <end position="285"/>
    </location>
</feature>
<evidence type="ECO:0000313" key="7">
    <source>
        <dbReference type="EMBL" id="CAB3267103.1"/>
    </source>
</evidence>
<dbReference type="PANTHER" id="PTHR16007:SF15">
    <property type="entry name" value="TRANSMEMBRANE PROTEIN 45B"/>
    <property type="match status" value="1"/>
</dbReference>